<sequence>MSQGTRSLDYWMSPQLSEAGQGTGSILRRMALNDAQSRATFLMLYFWCAWLALVALALAFTAPGGAPYAVAGAVLTGGAAGALHARRRGRQVPTSRHPASSRAPRTVRGAWTGITLVAVGSCGLILALALSGNASLSPGSVTGAVLGVFFLVTFFAGTLLIPAWHIENAARLFRERIGQEPGLRQALEEMSRTHSEPNGRMQFGPL</sequence>
<dbReference type="EMBL" id="BAAAON010000001">
    <property type="protein sequence ID" value="GAA2172186.1"/>
    <property type="molecule type" value="Genomic_DNA"/>
</dbReference>
<evidence type="ECO:0000313" key="2">
    <source>
        <dbReference type="EMBL" id="GAA2172186.1"/>
    </source>
</evidence>
<keyword evidence="1" id="KW-0472">Membrane</keyword>
<keyword evidence="3" id="KW-1185">Reference proteome</keyword>
<feature type="transmembrane region" description="Helical" evidence="1">
    <location>
        <begin position="66"/>
        <end position="85"/>
    </location>
</feature>
<comment type="caution">
    <text evidence="2">The sequence shown here is derived from an EMBL/GenBank/DDBJ whole genome shotgun (WGS) entry which is preliminary data.</text>
</comment>
<accession>A0ABN3AN45</accession>
<feature type="transmembrane region" description="Helical" evidence="1">
    <location>
        <begin position="106"/>
        <end position="129"/>
    </location>
</feature>
<feature type="transmembrane region" description="Helical" evidence="1">
    <location>
        <begin position="141"/>
        <end position="166"/>
    </location>
</feature>
<keyword evidence="1" id="KW-1133">Transmembrane helix</keyword>
<feature type="transmembrane region" description="Helical" evidence="1">
    <location>
        <begin position="39"/>
        <end position="60"/>
    </location>
</feature>
<proteinExistence type="predicted"/>
<evidence type="ECO:0000313" key="3">
    <source>
        <dbReference type="Proteomes" id="UP001500974"/>
    </source>
</evidence>
<dbReference type="RefSeq" id="WP_346027155.1">
    <property type="nucleotide sequence ID" value="NZ_BAAAON010000001.1"/>
</dbReference>
<reference evidence="2 3" key="1">
    <citation type="journal article" date="2019" name="Int. J. Syst. Evol. Microbiol.">
        <title>The Global Catalogue of Microorganisms (GCM) 10K type strain sequencing project: providing services to taxonomists for standard genome sequencing and annotation.</title>
        <authorList>
            <consortium name="The Broad Institute Genomics Platform"/>
            <consortium name="The Broad Institute Genome Sequencing Center for Infectious Disease"/>
            <person name="Wu L."/>
            <person name="Ma J."/>
        </authorList>
    </citation>
    <scope>NUCLEOTIDE SEQUENCE [LARGE SCALE GENOMIC DNA]</scope>
    <source>
        <strain evidence="2 3">JCM 14917</strain>
    </source>
</reference>
<gene>
    <name evidence="2" type="ORF">GCM10009784_01640</name>
</gene>
<organism evidence="2 3">
    <name type="scientific">Arthrobacter parietis</name>
    <dbReference type="NCBI Taxonomy" id="271434"/>
    <lineage>
        <taxon>Bacteria</taxon>
        <taxon>Bacillati</taxon>
        <taxon>Actinomycetota</taxon>
        <taxon>Actinomycetes</taxon>
        <taxon>Micrococcales</taxon>
        <taxon>Micrococcaceae</taxon>
        <taxon>Arthrobacter</taxon>
    </lineage>
</organism>
<dbReference type="Proteomes" id="UP001500974">
    <property type="component" value="Unassembled WGS sequence"/>
</dbReference>
<protein>
    <submittedName>
        <fullName evidence="2">Uncharacterized protein</fullName>
    </submittedName>
</protein>
<name>A0ABN3AN45_9MICC</name>
<evidence type="ECO:0000256" key="1">
    <source>
        <dbReference type="SAM" id="Phobius"/>
    </source>
</evidence>
<keyword evidence="1" id="KW-0812">Transmembrane</keyword>